<keyword evidence="4" id="KW-1185">Reference proteome</keyword>
<dbReference type="InterPro" id="IPR036610">
    <property type="entry name" value="PEBP-like_sf"/>
</dbReference>
<dbReference type="GO" id="GO:0046578">
    <property type="term" value="P:regulation of Ras protein signal transduction"/>
    <property type="evidence" value="ECO:0007669"/>
    <property type="project" value="TreeGrafter"/>
</dbReference>
<dbReference type="EMBL" id="ML996713">
    <property type="protein sequence ID" value="KAF2395594.1"/>
    <property type="molecule type" value="Genomic_DNA"/>
</dbReference>
<gene>
    <name evidence="3" type="ORF">EJ06DRAFT_269095</name>
</gene>
<evidence type="ECO:0000313" key="3">
    <source>
        <dbReference type="EMBL" id="KAF2395594.1"/>
    </source>
</evidence>
<feature type="signal peptide" evidence="2">
    <location>
        <begin position="1"/>
        <end position="15"/>
    </location>
</feature>
<dbReference type="SUPFAM" id="SSF49777">
    <property type="entry name" value="PEBP-like"/>
    <property type="match status" value="1"/>
</dbReference>
<protein>
    <submittedName>
        <fullName evidence="3">PEBP-like protein</fullName>
    </submittedName>
</protein>
<dbReference type="GO" id="GO:0005543">
    <property type="term" value="F:phospholipid binding"/>
    <property type="evidence" value="ECO:0007669"/>
    <property type="project" value="TreeGrafter"/>
</dbReference>
<name>A0A6G1HI72_9PEZI</name>
<reference evidence="3" key="1">
    <citation type="journal article" date="2020" name="Stud. Mycol.">
        <title>101 Dothideomycetes genomes: a test case for predicting lifestyles and emergence of pathogens.</title>
        <authorList>
            <person name="Haridas S."/>
            <person name="Albert R."/>
            <person name="Binder M."/>
            <person name="Bloem J."/>
            <person name="Labutti K."/>
            <person name="Salamov A."/>
            <person name="Andreopoulos B."/>
            <person name="Baker S."/>
            <person name="Barry K."/>
            <person name="Bills G."/>
            <person name="Bluhm B."/>
            <person name="Cannon C."/>
            <person name="Castanera R."/>
            <person name="Culley D."/>
            <person name="Daum C."/>
            <person name="Ezra D."/>
            <person name="Gonzalez J."/>
            <person name="Henrissat B."/>
            <person name="Kuo A."/>
            <person name="Liang C."/>
            <person name="Lipzen A."/>
            <person name="Lutzoni F."/>
            <person name="Magnuson J."/>
            <person name="Mondo S."/>
            <person name="Nolan M."/>
            <person name="Ohm R."/>
            <person name="Pangilinan J."/>
            <person name="Park H.-J."/>
            <person name="Ramirez L."/>
            <person name="Alfaro M."/>
            <person name="Sun H."/>
            <person name="Tritt A."/>
            <person name="Yoshinaga Y."/>
            <person name="Zwiers L.-H."/>
            <person name="Turgeon B."/>
            <person name="Goodwin S."/>
            <person name="Spatafora J."/>
            <person name="Crous P."/>
            <person name="Grigoriev I."/>
        </authorList>
    </citation>
    <scope>NUCLEOTIDE SEQUENCE</scope>
    <source>
        <strain evidence="3">CBS 262.69</strain>
    </source>
</reference>
<dbReference type="InterPro" id="IPR035810">
    <property type="entry name" value="PEBP_euk"/>
</dbReference>
<proteinExistence type="predicted"/>
<feature type="region of interest" description="Disordered" evidence="1">
    <location>
        <begin position="280"/>
        <end position="299"/>
    </location>
</feature>
<evidence type="ECO:0000256" key="2">
    <source>
        <dbReference type="SAM" id="SignalP"/>
    </source>
</evidence>
<dbReference type="PANTHER" id="PTHR11362">
    <property type="entry name" value="PHOSPHATIDYLETHANOLAMINE-BINDING PROTEIN"/>
    <property type="match status" value="1"/>
</dbReference>
<sequence>MLPGAILALAALALAQTPGDFQPSSLVKLDISFGNIAIDPAGTQLQSLDQAAAAPGISLPESNLLGPDGKPVPSRRYMIFMIDTDVVSNNVATTFLHWFQPDLLAAPEAPASAPLAAGAQANGLANSSSAQFMSQFGLSKAILAAAGSTGSAATAAPKTSYLPPSPPPGPPHRYVLTVFAQPANFSVPACYQNVLTDGRVAGGAIGAAPGGATPAAARVGFDLNQFLRAARVNPRPVAGTYFRAQNPQPGSLAVSAMATALVDAKCAGVTVAGMGPPPGGMAGGMPKMRRVGVPKRRVG</sequence>
<keyword evidence="2" id="KW-0732">Signal</keyword>
<feature type="compositionally biased region" description="Basic residues" evidence="1">
    <location>
        <begin position="287"/>
        <end position="299"/>
    </location>
</feature>
<dbReference type="Proteomes" id="UP000799640">
    <property type="component" value="Unassembled WGS sequence"/>
</dbReference>
<dbReference type="GO" id="GO:0030414">
    <property type="term" value="F:peptidase inhibitor activity"/>
    <property type="evidence" value="ECO:0007669"/>
    <property type="project" value="TreeGrafter"/>
</dbReference>
<dbReference type="AlphaFoldDB" id="A0A6G1HI72"/>
<evidence type="ECO:0000256" key="1">
    <source>
        <dbReference type="SAM" id="MobiDB-lite"/>
    </source>
</evidence>
<evidence type="ECO:0000313" key="4">
    <source>
        <dbReference type="Proteomes" id="UP000799640"/>
    </source>
</evidence>
<organism evidence="3 4">
    <name type="scientific">Trichodelitschia bisporula</name>
    <dbReference type="NCBI Taxonomy" id="703511"/>
    <lineage>
        <taxon>Eukaryota</taxon>
        <taxon>Fungi</taxon>
        <taxon>Dikarya</taxon>
        <taxon>Ascomycota</taxon>
        <taxon>Pezizomycotina</taxon>
        <taxon>Dothideomycetes</taxon>
        <taxon>Dothideomycetes incertae sedis</taxon>
        <taxon>Phaeotrichales</taxon>
        <taxon>Phaeotrichaceae</taxon>
        <taxon>Trichodelitschia</taxon>
    </lineage>
</organism>
<accession>A0A6G1HI72</accession>
<dbReference type="PANTHER" id="PTHR11362:SF148">
    <property type="entry name" value="CARBOXYPEPTIDASE Y INHIBITOR"/>
    <property type="match status" value="1"/>
</dbReference>
<dbReference type="GO" id="GO:0030162">
    <property type="term" value="P:regulation of proteolysis"/>
    <property type="evidence" value="ECO:0007669"/>
    <property type="project" value="TreeGrafter"/>
</dbReference>
<dbReference type="Gene3D" id="3.90.280.10">
    <property type="entry name" value="PEBP-like"/>
    <property type="match status" value="1"/>
</dbReference>
<feature type="chain" id="PRO_5026282866" evidence="2">
    <location>
        <begin position="16"/>
        <end position="299"/>
    </location>
</feature>
<dbReference type="OrthoDB" id="2506647at2759"/>
<dbReference type="InterPro" id="IPR008914">
    <property type="entry name" value="PEBP"/>
</dbReference>
<dbReference type="Pfam" id="PF01161">
    <property type="entry name" value="PBP"/>
    <property type="match status" value="1"/>
</dbReference>